<sequence>MGHQNVRLYALQGEAALSSFAVSKPLSKLTILSSVMSGAENLYRMLVLLEEPVSGTKPEEEKKVHEFMDELVLPFNVDEIDQLNSWFDRFDEQICIPNEGHIKYEITSDGIIVLILDKEMEPLVSEVRSFVETHRDREDDDDENEED</sequence>
<dbReference type="OrthoDB" id="4035606at2759"/>
<dbReference type="SUPFAM" id="SSF89975">
    <property type="entry name" value="Hypothetical protein Yml108w"/>
    <property type="match status" value="1"/>
</dbReference>
<accession>A0A4C2E434</accession>
<evidence type="ECO:0000313" key="2">
    <source>
        <dbReference type="Proteomes" id="UP000301737"/>
    </source>
</evidence>
<name>A0A4C2E434_9SACH</name>
<protein>
    <submittedName>
        <fullName evidence="1">Uncharacterized protein</fullName>
    </submittedName>
</protein>
<gene>
    <name evidence="1" type="ORF">ZYGM_003927</name>
</gene>
<organism evidence="1 2">
    <name type="scientific">Zygosaccharomyces mellis</name>
    <dbReference type="NCBI Taxonomy" id="42258"/>
    <lineage>
        <taxon>Eukaryota</taxon>
        <taxon>Fungi</taxon>
        <taxon>Dikarya</taxon>
        <taxon>Ascomycota</taxon>
        <taxon>Saccharomycotina</taxon>
        <taxon>Saccharomycetes</taxon>
        <taxon>Saccharomycetales</taxon>
        <taxon>Saccharomycetaceae</taxon>
        <taxon>Zygosaccharomyces</taxon>
    </lineage>
</organism>
<reference evidence="1 2" key="1">
    <citation type="submission" date="2019-01" db="EMBL/GenBank/DDBJ databases">
        <title>Draft Genome Sequencing of Zygosaccharomyces mellis Ca-7.</title>
        <authorList>
            <person name="Shiwa Y."/>
            <person name="Kanesaki Y."/>
            <person name="Ishige T."/>
            <person name="Mura K."/>
            <person name="Hori T."/>
            <person name="Tamura T."/>
        </authorList>
    </citation>
    <scope>NUCLEOTIDE SEQUENCE [LARGE SCALE GENOMIC DNA]</scope>
    <source>
        <strain evidence="1 2">Ca-7</strain>
    </source>
</reference>
<comment type="caution">
    <text evidence="1">The sequence shown here is derived from an EMBL/GenBank/DDBJ whole genome shotgun (WGS) entry which is preliminary data.</text>
</comment>
<dbReference type="AlphaFoldDB" id="A0A4C2E434"/>
<dbReference type="EMBL" id="BIMX01000005">
    <property type="protein sequence ID" value="GCE98513.1"/>
    <property type="molecule type" value="Genomic_DNA"/>
</dbReference>
<dbReference type="InterPro" id="IPR035946">
    <property type="entry name" value="YML108W-like_sf"/>
</dbReference>
<keyword evidence="2" id="KW-1185">Reference proteome</keyword>
<proteinExistence type="predicted"/>
<dbReference type="InterPro" id="IPR015080">
    <property type="entry name" value="DUF1892"/>
</dbReference>
<evidence type="ECO:0000313" key="1">
    <source>
        <dbReference type="EMBL" id="GCE98513.1"/>
    </source>
</evidence>
<dbReference type="Proteomes" id="UP000301737">
    <property type="component" value="Unassembled WGS sequence"/>
</dbReference>
<dbReference type="Pfam" id="PF08987">
    <property type="entry name" value="DUF1892"/>
    <property type="match status" value="1"/>
</dbReference>
<dbReference type="Gene3D" id="3.10.20.250">
    <property type="entry name" value="YML108W-like"/>
    <property type="match status" value="1"/>
</dbReference>